<reference evidence="1" key="1">
    <citation type="submission" date="2018-05" db="EMBL/GenBank/DDBJ databases">
        <authorList>
            <person name="Lanie J.A."/>
            <person name="Ng W.-L."/>
            <person name="Kazmierczak K.M."/>
            <person name="Andrzejewski T.M."/>
            <person name="Davidsen T.M."/>
            <person name="Wayne K.J."/>
            <person name="Tettelin H."/>
            <person name="Glass J.I."/>
            <person name="Rusch D."/>
            <person name="Podicherti R."/>
            <person name="Tsui H.-C.T."/>
            <person name="Winkler M.E."/>
        </authorList>
    </citation>
    <scope>NUCLEOTIDE SEQUENCE</scope>
</reference>
<organism evidence="1">
    <name type="scientific">marine metagenome</name>
    <dbReference type="NCBI Taxonomy" id="408172"/>
    <lineage>
        <taxon>unclassified sequences</taxon>
        <taxon>metagenomes</taxon>
        <taxon>ecological metagenomes</taxon>
    </lineage>
</organism>
<name>A0A382R008_9ZZZZ</name>
<dbReference type="SUPFAM" id="SSF63446">
    <property type="entry name" value="Type I dockerin domain"/>
    <property type="match status" value="1"/>
</dbReference>
<dbReference type="InterPro" id="IPR036439">
    <property type="entry name" value="Dockerin_dom_sf"/>
</dbReference>
<dbReference type="GO" id="GO:0000272">
    <property type="term" value="P:polysaccharide catabolic process"/>
    <property type="evidence" value="ECO:0007669"/>
    <property type="project" value="InterPro"/>
</dbReference>
<evidence type="ECO:0000313" key="1">
    <source>
        <dbReference type="EMBL" id="SVC91026.1"/>
    </source>
</evidence>
<dbReference type="Gene3D" id="1.10.1330.10">
    <property type="entry name" value="Dockerin domain"/>
    <property type="match status" value="1"/>
</dbReference>
<accession>A0A382R008</accession>
<feature type="non-terminal residue" evidence="1">
    <location>
        <position position="1"/>
    </location>
</feature>
<evidence type="ECO:0008006" key="2">
    <source>
        <dbReference type="Google" id="ProtNLM"/>
    </source>
</evidence>
<feature type="non-terminal residue" evidence="1">
    <location>
        <position position="326"/>
    </location>
</feature>
<gene>
    <name evidence="1" type="ORF">METZ01_LOCUS343880</name>
</gene>
<protein>
    <recommendedName>
        <fullName evidence="2">Dockerin domain-containing protein</fullName>
    </recommendedName>
</protein>
<sequence length="326" mass="36532">YFDTTNELGLYNFNLLTDGFYNLTFAKDTSYDSSCGQEKYVSGTDVSDIAQHVTGFMPFDDSLKFIAADVTLDGTISGLDASLVAQYIVELIDNFNELNTHWVFKPSADSTLAALYAKLIENDGEYIIEYSPLVFDDLNRDIYAYRLGDVNGNYCHNRNGGDRVKDRDPIINNIFTDHKPQLSISISVSEPIYIEGVYIEIGYDNKTFNPHLFTFDPSGIFTESYESKSNLYSNDGTIKTVFWTSAEPQLIDGLISEVLFIWEDENAGGEIWLEKFIINDTAGNGGITLSGYDSGEVSNGLNIVNKIYPTEISLYQNFPNPFNPKT</sequence>
<proteinExistence type="predicted"/>
<dbReference type="AlphaFoldDB" id="A0A382R008"/>
<dbReference type="EMBL" id="UINC01118120">
    <property type="protein sequence ID" value="SVC91026.1"/>
    <property type="molecule type" value="Genomic_DNA"/>
</dbReference>